<reference evidence="2 3" key="1">
    <citation type="submission" date="2019-03" db="EMBL/GenBank/DDBJ databases">
        <title>Genomic Encyclopedia of Type Strains, Phase IV (KMG-IV): sequencing the most valuable type-strain genomes for metagenomic binning, comparative biology and taxonomic classification.</title>
        <authorList>
            <person name="Goeker M."/>
        </authorList>
    </citation>
    <scope>NUCLEOTIDE SEQUENCE [LARGE SCALE GENOMIC DNA]</scope>
    <source>
        <strain evidence="2 3">DSM 29481</strain>
    </source>
</reference>
<name>A0A4V2VKK5_9FIRM</name>
<protein>
    <submittedName>
        <fullName evidence="2">Uncharacterized protein</fullName>
    </submittedName>
</protein>
<organism evidence="2 3">
    <name type="scientific">Longicatena caecimuris</name>
    <dbReference type="NCBI Taxonomy" id="1796635"/>
    <lineage>
        <taxon>Bacteria</taxon>
        <taxon>Bacillati</taxon>
        <taxon>Bacillota</taxon>
        <taxon>Erysipelotrichia</taxon>
        <taxon>Erysipelotrichales</taxon>
        <taxon>Erysipelotrichaceae</taxon>
        <taxon>Longicatena</taxon>
    </lineage>
</organism>
<accession>A0A4V2VKK5</accession>
<keyword evidence="1" id="KW-0812">Transmembrane</keyword>
<dbReference type="Proteomes" id="UP000295773">
    <property type="component" value="Unassembled WGS sequence"/>
</dbReference>
<proteinExistence type="predicted"/>
<gene>
    <name evidence="2" type="ORF">EDD61_10864</name>
</gene>
<keyword evidence="1" id="KW-0472">Membrane</keyword>
<dbReference type="AlphaFoldDB" id="A0A4V2VKK5"/>
<evidence type="ECO:0000256" key="1">
    <source>
        <dbReference type="SAM" id="Phobius"/>
    </source>
</evidence>
<dbReference type="RefSeq" id="WP_008979299.1">
    <property type="nucleotide sequence ID" value="NZ_DBGDHU010000026.1"/>
</dbReference>
<keyword evidence="3" id="KW-1185">Reference proteome</keyword>
<sequence length="104" mass="12099">MTKKEREQLKNEISYRDMMTKRLIRNAKMCFFLCLLFSALAIWGFTGMHDAFLSVGETARSVIKWLGLILAIPTGIFTILFYLSYRNSKKLVLQMLNDLQKGKK</sequence>
<feature type="transmembrane region" description="Helical" evidence="1">
    <location>
        <begin position="65"/>
        <end position="85"/>
    </location>
</feature>
<evidence type="ECO:0000313" key="2">
    <source>
        <dbReference type="EMBL" id="TCU60205.1"/>
    </source>
</evidence>
<dbReference type="EMBL" id="SMBP01000008">
    <property type="protein sequence ID" value="TCU60205.1"/>
    <property type="molecule type" value="Genomic_DNA"/>
</dbReference>
<comment type="caution">
    <text evidence="2">The sequence shown here is derived from an EMBL/GenBank/DDBJ whole genome shotgun (WGS) entry which is preliminary data.</text>
</comment>
<evidence type="ECO:0000313" key="3">
    <source>
        <dbReference type="Proteomes" id="UP000295773"/>
    </source>
</evidence>
<keyword evidence="1" id="KW-1133">Transmembrane helix</keyword>